<reference evidence="2 3" key="1">
    <citation type="submission" date="2018-11" db="EMBL/GenBank/DDBJ databases">
        <authorList>
            <consortium name="Pathogen Informatics"/>
        </authorList>
    </citation>
    <scope>NUCLEOTIDE SEQUENCE [LARGE SCALE GENOMIC DNA]</scope>
</reference>
<accession>A0A3P7MSM3</accession>
<dbReference type="OrthoDB" id="242910at2759"/>
<evidence type="ECO:0000313" key="2">
    <source>
        <dbReference type="EMBL" id="VDN32714.1"/>
    </source>
</evidence>
<keyword evidence="3" id="KW-1185">Reference proteome</keyword>
<organism evidence="2 3">
    <name type="scientific">Dibothriocephalus latus</name>
    <name type="common">Fish tapeworm</name>
    <name type="synonym">Diphyllobothrium latum</name>
    <dbReference type="NCBI Taxonomy" id="60516"/>
    <lineage>
        <taxon>Eukaryota</taxon>
        <taxon>Metazoa</taxon>
        <taxon>Spiralia</taxon>
        <taxon>Lophotrochozoa</taxon>
        <taxon>Platyhelminthes</taxon>
        <taxon>Cestoda</taxon>
        <taxon>Eucestoda</taxon>
        <taxon>Diphyllobothriidea</taxon>
        <taxon>Diphyllobothriidae</taxon>
        <taxon>Dibothriocephalus</taxon>
    </lineage>
</organism>
<sequence>MEDLLIENGIRAEDTDSAECRLATHPSGHLLASCSSGDALVKFWDCGRMQVTEQNAASTKLSEGLPEDTIGGGGSSADKSVSASSPDLASGHFLPARSFSTYAVRKPQNVSDKPTCRVSPS</sequence>
<feature type="region of interest" description="Disordered" evidence="1">
    <location>
        <begin position="55"/>
        <end position="87"/>
    </location>
</feature>
<feature type="compositionally biased region" description="Low complexity" evidence="1">
    <location>
        <begin position="76"/>
        <end position="85"/>
    </location>
</feature>
<gene>
    <name evidence="2" type="ORF">DILT_LOCUS16040</name>
</gene>
<proteinExistence type="predicted"/>
<dbReference type="EMBL" id="UYRU01082584">
    <property type="protein sequence ID" value="VDN32714.1"/>
    <property type="molecule type" value="Genomic_DNA"/>
</dbReference>
<evidence type="ECO:0000313" key="3">
    <source>
        <dbReference type="Proteomes" id="UP000281553"/>
    </source>
</evidence>
<dbReference type="Proteomes" id="UP000281553">
    <property type="component" value="Unassembled WGS sequence"/>
</dbReference>
<evidence type="ECO:0000256" key="1">
    <source>
        <dbReference type="SAM" id="MobiDB-lite"/>
    </source>
</evidence>
<protein>
    <submittedName>
        <fullName evidence="2">Uncharacterized protein</fullName>
    </submittedName>
</protein>
<name>A0A3P7MSM3_DIBLA</name>
<dbReference type="AlphaFoldDB" id="A0A3P7MSM3"/>